<feature type="non-terminal residue" evidence="1">
    <location>
        <position position="63"/>
    </location>
</feature>
<dbReference type="Proteomes" id="UP000823775">
    <property type="component" value="Unassembled WGS sequence"/>
</dbReference>
<feature type="non-terminal residue" evidence="1">
    <location>
        <position position="1"/>
    </location>
</feature>
<comment type="caution">
    <text evidence="1">The sequence shown here is derived from an EMBL/GenBank/DDBJ whole genome shotgun (WGS) entry which is preliminary data.</text>
</comment>
<reference evidence="1 2" key="1">
    <citation type="journal article" date="2021" name="BMC Genomics">
        <title>Datura genome reveals duplications of psychoactive alkaloid biosynthetic genes and high mutation rate following tissue culture.</title>
        <authorList>
            <person name="Rajewski A."/>
            <person name="Carter-House D."/>
            <person name="Stajich J."/>
            <person name="Litt A."/>
        </authorList>
    </citation>
    <scope>NUCLEOTIDE SEQUENCE [LARGE SCALE GENOMIC DNA]</scope>
    <source>
        <strain evidence="1">AR-01</strain>
    </source>
</reference>
<dbReference type="EMBL" id="JACEIK010011175">
    <property type="protein sequence ID" value="MCE3215502.1"/>
    <property type="molecule type" value="Genomic_DNA"/>
</dbReference>
<protein>
    <submittedName>
        <fullName evidence="1">Uncharacterized protein</fullName>
    </submittedName>
</protein>
<sequence>NILLEKFYTRLDPLMQLVANNVVEGYFMDKTYACTTTILDKVAKHNQSRHASDNGVGFVIGAP</sequence>
<evidence type="ECO:0000313" key="1">
    <source>
        <dbReference type="EMBL" id="MCE3215502.1"/>
    </source>
</evidence>
<accession>A0ABS8WRE8</accession>
<organism evidence="1 2">
    <name type="scientific">Datura stramonium</name>
    <name type="common">Jimsonweed</name>
    <name type="synonym">Common thornapple</name>
    <dbReference type="NCBI Taxonomy" id="4076"/>
    <lineage>
        <taxon>Eukaryota</taxon>
        <taxon>Viridiplantae</taxon>
        <taxon>Streptophyta</taxon>
        <taxon>Embryophyta</taxon>
        <taxon>Tracheophyta</taxon>
        <taxon>Spermatophyta</taxon>
        <taxon>Magnoliopsida</taxon>
        <taxon>eudicotyledons</taxon>
        <taxon>Gunneridae</taxon>
        <taxon>Pentapetalae</taxon>
        <taxon>asterids</taxon>
        <taxon>lamiids</taxon>
        <taxon>Solanales</taxon>
        <taxon>Solanaceae</taxon>
        <taxon>Solanoideae</taxon>
        <taxon>Datureae</taxon>
        <taxon>Datura</taxon>
    </lineage>
</organism>
<evidence type="ECO:0000313" key="2">
    <source>
        <dbReference type="Proteomes" id="UP000823775"/>
    </source>
</evidence>
<gene>
    <name evidence="1" type="ORF">HAX54_002604</name>
</gene>
<keyword evidence="2" id="KW-1185">Reference proteome</keyword>
<proteinExistence type="predicted"/>
<name>A0ABS8WRE8_DATST</name>